<evidence type="ECO:0000256" key="1">
    <source>
        <dbReference type="SAM" id="Phobius"/>
    </source>
</evidence>
<dbReference type="Proteomes" id="UP000001551">
    <property type="component" value="Chromosome"/>
</dbReference>
<feature type="transmembrane region" description="Helical" evidence="1">
    <location>
        <begin position="120"/>
        <end position="146"/>
    </location>
</feature>
<keyword evidence="3" id="KW-1185">Reference proteome</keyword>
<evidence type="ECO:0000313" key="3">
    <source>
        <dbReference type="Proteomes" id="UP000001551"/>
    </source>
</evidence>
<dbReference type="eggNOG" id="ENOG5032UR1">
    <property type="taxonomic scope" value="Bacteria"/>
</dbReference>
<feature type="transmembrane region" description="Helical" evidence="1">
    <location>
        <begin position="12"/>
        <end position="34"/>
    </location>
</feature>
<dbReference type="AlphaFoldDB" id="E6U5J1"/>
<feature type="transmembrane region" description="Helical" evidence="1">
    <location>
        <begin position="91"/>
        <end position="108"/>
    </location>
</feature>
<keyword evidence="1" id="KW-1133">Transmembrane helix</keyword>
<evidence type="ECO:0000313" key="2">
    <source>
        <dbReference type="EMBL" id="ADU25658.1"/>
    </source>
</evidence>
<keyword evidence="1" id="KW-0472">Membrane</keyword>
<feature type="transmembrane region" description="Helical" evidence="1">
    <location>
        <begin position="166"/>
        <end position="186"/>
    </location>
</feature>
<proteinExistence type="predicted"/>
<dbReference type="EMBL" id="CP002400">
    <property type="protein sequence ID" value="ADU25658.1"/>
    <property type="molecule type" value="Genomic_DNA"/>
</dbReference>
<dbReference type="STRING" id="663278.Ethha_0068"/>
<protein>
    <submittedName>
        <fullName evidence="2">HymD protein</fullName>
    </submittedName>
</protein>
<dbReference type="HOGENOM" id="CLU_123730_0_0_9"/>
<dbReference type="RefSeq" id="WP_013484039.1">
    <property type="nucleotide sequence ID" value="NC_014828.1"/>
</dbReference>
<reference evidence="2 3" key="1">
    <citation type="submission" date="2010-12" db="EMBL/GenBank/DDBJ databases">
        <title>Complete sequence of Ethanoligenens harbinense YUAN-3.</title>
        <authorList>
            <person name="Lucas S."/>
            <person name="Copeland A."/>
            <person name="Lapidus A."/>
            <person name="Cheng J.-F."/>
            <person name="Bruce D."/>
            <person name="Goodwin L."/>
            <person name="Pitluck S."/>
            <person name="Chertkov O."/>
            <person name="Misra M."/>
            <person name="Detter J.C."/>
            <person name="Han C."/>
            <person name="Tapia R."/>
            <person name="Land M."/>
            <person name="Hauser L."/>
            <person name="Jeffries C."/>
            <person name="Kyrpides N."/>
            <person name="Ivanova N."/>
            <person name="Mikhailova N."/>
            <person name="Wang A."/>
            <person name="Mouttaki H."/>
            <person name="He Z."/>
            <person name="Zhou J."/>
            <person name="Hemme C.L."/>
            <person name="Woyke T."/>
        </authorList>
    </citation>
    <scope>NUCLEOTIDE SEQUENCE [LARGE SCALE GENOMIC DNA]</scope>
    <source>
        <strain evidence="3">DSM 18485 / JCM 12961 / CGMCC 1.5033 / YUAN-3</strain>
    </source>
</reference>
<accession>E6U5J1</accession>
<organism evidence="2 3">
    <name type="scientific">Ethanoligenens harbinense (strain DSM 18485 / JCM 12961 / CGMCC 1.5033 / YUAN-3)</name>
    <dbReference type="NCBI Taxonomy" id="663278"/>
    <lineage>
        <taxon>Bacteria</taxon>
        <taxon>Bacillati</taxon>
        <taxon>Bacillota</taxon>
        <taxon>Clostridia</taxon>
        <taxon>Eubacteriales</taxon>
        <taxon>Oscillospiraceae</taxon>
        <taxon>Ethanoligenens</taxon>
    </lineage>
</organism>
<feature type="transmembrane region" description="Helical" evidence="1">
    <location>
        <begin position="66"/>
        <end position="85"/>
    </location>
</feature>
<dbReference type="KEGG" id="eha:Ethha_0068"/>
<feature type="transmembrane region" description="Helical" evidence="1">
    <location>
        <begin position="40"/>
        <end position="59"/>
    </location>
</feature>
<sequence length="191" mass="20172">MPEMKKKRNSIFWVAQAGLLIALLVVVQLLTFLMPKSVPLIGQLFTGTLVNLVLIVGAGSVGFAGTAAAAVLSPVLAFAFGQMVFPPMIPVVAIGNLVIVAVTWAVFVHETRRPPKNSSVFRMAGIVCGAAAKTAFLWLATVLLVVPVLFGGKPAVAQVLSLMFSWPQLVTAMVGGALALVVLRFIQGYQE</sequence>
<gene>
    <name evidence="2" type="ordered locus">Ethha_0068</name>
</gene>
<name>E6U5J1_ETHHY</name>
<keyword evidence="1" id="KW-0812">Transmembrane</keyword>